<sequence>MEGARAKVAPAVVVDLNEMESLLDLEYNTGGGMDQLHSSAADSLVPAHGHPMMITQNRPQENCFDIDFCRSKLSSFGHLPPSLTQNVSSSSLDAGVVPEGALHSSSADHPSLTNTASSVGSQPTHLCRTDREARVLRYMEKRKNRKFEKTIRYASRKAYKETRP</sequence>
<reference evidence="2" key="1">
    <citation type="journal article" date="2023" name="Front. Plant Sci.">
        <title>Chromosomal-level genome assembly of Melastoma candidum provides insights into trichome evolution.</title>
        <authorList>
            <person name="Zhong Y."/>
            <person name="Wu W."/>
            <person name="Sun C."/>
            <person name="Zou P."/>
            <person name="Liu Y."/>
            <person name="Dai S."/>
            <person name="Zhou R."/>
        </authorList>
    </citation>
    <scope>NUCLEOTIDE SEQUENCE [LARGE SCALE GENOMIC DNA]</scope>
</reference>
<dbReference type="EMBL" id="CM042883">
    <property type="protein sequence ID" value="KAI4377248.1"/>
    <property type="molecule type" value="Genomic_DNA"/>
</dbReference>
<proteinExistence type="predicted"/>
<keyword evidence="2" id="KW-1185">Reference proteome</keyword>
<evidence type="ECO:0000313" key="2">
    <source>
        <dbReference type="Proteomes" id="UP001057402"/>
    </source>
</evidence>
<comment type="caution">
    <text evidence="1">The sequence shown here is derived from an EMBL/GenBank/DDBJ whole genome shotgun (WGS) entry which is preliminary data.</text>
</comment>
<gene>
    <name evidence="1" type="ORF">MLD38_014910</name>
</gene>
<protein>
    <submittedName>
        <fullName evidence="1">Uncharacterized protein</fullName>
    </submittedName>
</protein>
<accession>A0ACB9RE89</accession>
<name>A0ACB9RE89_9MYRT</name>
<dbReference type="Proteomes" id="UP001057402">
    <property type="component" value="Chromosome 4"/>
</dbReference>
<organism evidence="1 2">
    <name type="scientific">Melastoma candidum</name>
    <dbReference type="NCBI Taxonomy" id="119954"/>
    <lineage>
        <taxon>Eukaryota</taxon>
        <taxon>Viridiplantae</taxon>
        <taxon>Streptophyta</taxon>
        <taxon>Embryophyta</taxon>
        <taxon>Tracheophyta</taxon>
        <taxon>Spermatophyta</taxon>
        <taxon>Magnoliopsida</taxon>
        <taxon>eudicotyledons</taxon>
        <taxon>Gunneridae</taxon>
        <taxon>Pentapetalae</taxon>
        <taxon>rosids</taxon>
        <taxon>malvids</taxon>
        <taxon>Myrtales</taxon>
        <taxon>Melastomataceae</taxon>
        <taxon>Melastomatoideae</taxon>
        <taxon>Melastomateae</taxon>
        <taxon>Melastoma</taxon>
    </lineage>
</organism>
<evidence type="ECO:0000313" key="1">
    <source>
        <dbReference type="EMBL" id="KAI4377248.1"/>
    </source>
</evidence>